<feature type="transmembrane region" description="Helical" evidence="6">
    <location>
        <begin position="139"/>
        <end position="161"/>
    </location>
</feature>
<dbReference type="InterPro" id="IPR011701">
    <property type="entry name" value="MFS"/>
</dbReference>
<accession>A0AAW9QE79</accession>
<keyword evidence="3 6" id="KW-0812">Transmembrane</keyword>
<feature type="transmembrane region" description="Helical" evidence="6">
    <location>
        <begin position="278"/>
        <end position="295"/>
    </location>
</feature>
<evidence type="ECO:0000256" key="4">
    <source>
        <dbReference type="ARBA" id="ARBA00022989"/>
    </source>
</evidence>
<feature type="transmembrane region" description="Helical" evidence="6">
    <location>
        <begin position="301"/>
        <end position="319"/>
    </location>
</feature>
<evidence type="ECO:0000256" key="5">
    <source>
        <dbReference type="ARBA" id="ARBA00023136"/>
    </source>
</evidence>
<comment type="subcellular location">
    <subcellularLocation>
        <location evidence="1">Cell membrane</location>
        <topology evidence="1">Multi-pass membrane protein</topology>
    </subcellularLocation>
</comment>
<feature type="transmembrane region" description="Helical" evidence="6">
    <location>
        <begin position="54"/>
        <end position="74"/>
    </location>
</feature>
<keyword evidence="2" id="KW-1003">Cell membrane</keyword>
<feature type="transmembrane region" description="Helical" evidence="6">
    <location>
        <begin position="81"/>
        <end position="100"/>
    </location>
</feature>
<name>A0AAW9QE79_9BURK</name>
<keyword evidence="5 6" id="KW-0472">Membrane</keyword>
<dbReference type="PROSITE" id="PS50850">
    <property type="entry name" value="MFS"/>
    <property type="match status" value="1"/>
</dbReference>
<dbReference type="InterPro" id="IPR020846">
    <property type="entry name" value="MFS_dom"/>
</dbReference>
<sequence>MNAAPAAGAEPAAALRWSLLFGNFAIGCGVMVTAGSLNDLTRSLQVSVAVGGQLITIAAVVMALGAPLLAAVVGGWDRRRLLTLSLAWYALGHGLSALMPSYASLILVRAACVLAAAVFTPQAAASIAWLAAPAARGRAITFIFLGWSVASVLGMPLHSFIGETFGWRYAFGTVGVLAAIAAAWVWHEVPDGVRPPAMSLRSWQAVFSHPALMAVVLVTALAAAGQFTVFAYFAPYYRQVLGASSAETSLLFGWFGAFGLLGNLLLSRHVDRFGASRAVALAVALMAVSMLLWPLAASVPLMALVIMPWALGCFSCNSAQQARLGQAAPAWAPALMALNSSAIYLGQAVGAAGGGALVAAHSGETGAAAFGSFHRVGFAWLIAALALSAWASRRLHRHD</sequence>
<dbReference type="InterPro" id="IPR036259">
    <property type="entry name" value="MFS_trans_sf"/>
</dbReference>
<feature type="transmembrane region" description="Helical" evidence="6">
    <location>
        <begin position="12"/>
        <end position="34"/>
    </location>
</feature>
<feature type="transmembrane region" description="Helical" evidence="6">
    <location>
        <begin position="167"/>
        <end position="186"/>
    </location>
</feature>
<keyword evidence="4 6" id="KW-1133">Transmembrane helix</keyword>
<evidence type="ECO:0000256" key="2">
    <source>
        <dbReference type="ARBA" id="ARBA00022475"/>
    </source>
</evidence>
<dbReference type="Pfam" id="PF07690">
    <property type="entry name" value="MFS_1"/>
    <property type="match status" value="1"/>
</dbReference>
<dbReference type="EMBL" id="JAZIBG010000056">
    <property type="protein sequence ID" value="MEF7617356.1"/>
    <property type="molecule type" value="Genomic_DNA"/>
</dbReference>
<evidence type="ECO:0000256" key="1">
    <source>
        <dbReference type="ARBA" id="ARBA00004651"/>
    </source>
</evidence>
<dbReference type="CDD" id="cd17324">
    <property type="entry name" value="MFS_NepI_like"/>
    <property type="match status" value="1"/>
</dbReference>
<evidence type="ECO:0000256" key="6">
    <source>
        <dbReference type="SAM" id="Phobius"/>
    </source>
</evidence>
<dbReference type="InterPro" id="IPR050189">
    <property type="entry name" value="MFS_Efflux_Transporters"/>
</dbReference>
<feature type="transmembrane region" description="Helical" evidence="6">
    <location>
        <begin position="331"/>
        <end position="360"/>
    </location>
</feature>
<evidence type="ECO:0000256" key="3">
    <source>
        <dbReference type="ARBA" id="ARBA00022692"/>
    </source>
</evidence>
<feature type="transmembrane region" description="Helical" evidence="6">
    <location>
        <begin position="207"/>
        <end position="234"/>
    </location>
</feature>
<dbReference type="AlphaFoldDB" id="A0AAW9QE79"/>
<evidence type="ECO:0000313" key="9">
    <source>
        <dbReference type="Proteomes" id="UP001336250"/>
    </source>
</evidence>
<feature type="transmembrane region" description="Helical" evidence="6">
    <location>
        <begin position="372"/>
        <end position="391"/>
    </location>
</feature>
<dbReference type="GO" id="GO:0005886">
    <property type="term" value="C:plasma membrane"/>
    <property type="evidence" value="ECO:0007669"/>
    <property type="project" value="UniProtKB-SubCell"/>
</dbReference>
<keyword evidence="9" id="KW-1185">Reference proteome</keyword>
<dbReference type="SUPFAM" id="SSF103473">
    <property type="entry name" value="MFS general substrate transporter"/>
    <property type="match status" value="1"/>
</dbReference>
<evidence type="ECO:0000313" key="8">
    <source>
        <dbReference type="EMBL" id="MEF7617356.1"/>
    </source>
</evidence>
<proteinExistence type="predicted"/>
<dbReference type="PANTHER" id="PTHR43124:SF10">
    <property type="entry name" value="PURINE EFFLUX PUMP PBUE"/>
    <property type="match status" value="1"/>
</dbReference>
<dbReference type="RefSeq" id="WP_332293119.1">
    <property type="nucleotide sequence ID" value="NZ_JAZIBG010000056.1"/>
</dbReference>
<reference evidence="8 9" key="1">
    <citation type="submission" date="2024-02" db="EMBL/GenBank/DDBJ databases">
        <title>Genome sequence of Aquincola sp. MAHUQ-54.</title>
        <authorList>
            <person name="Huq M.A."/>
        </authorList>
    </citation>
    <scope>NUCLEOTIDE SEQUENCE [LARGE SCALE GENOMIC DNA]</scope>
    <source>
        <strain evidence="8 9">MAHUQ-54</strain>
    </source>
</reference>
<dbReference type="GO" id="GO:0022857">
    <property type="term" value="F:transmembrane transporter activity"/>
    <property type="evidence" value="ECO:0007669"/>
    <property type="project" value="InterPro"/>
</dbReference>
<dbReference type="Proteomes" id="UP001336250">
    <property type="component" value="Unassembled WGS sequence"/>
</dbReference>
<evidence type="ECO:0000259" key="7">
    <source>
        <dbReference type="PROSITE" id="PS50850"/>
    </source>
</evidence>
<feature type="transmembrane region" description="Helical" evidence="6">
    <location>
        <begin position="246"/>
        <end position="266"/>
    </location>
</feature>
<organism evidence="8 9">
    <name type="scientific">Aquincola agrisoli</name>
    <dbReference type="NCBI Taxonomy" id="3119538"/>
    <lineage>
        <taxon>Bacteria</taxon>
        <taxon>Pseudomonadati</taxon>
        <taxon>Pseudomonadota</taxon>
        <taxon>Betaproteobacteria</taxon>
        <taxon>Burkholderiales</taxon>
        <taxon>Sphaerotilaceae</taxon>
        <taxon>Aquincola</taxon>
    </lineage>
</organism>
<gene>
    <name evidence="8" type="ORF">V4F39_25820</name>
</gene>
<dbReference type="PANTHER" id="PTHR43124">
    <property type="entry name" value="PURINE EFFLUX PUMP PBUE"/>
    <property type="match status" value="1"/>
</dbReference>
<feature type="transmembrane region" description="Helical" evidence="6">
    <location>
        <begin position="106"/>
        <end position="132"/>
    </location>
</feature>
<comment type="caution">
    <text evidence="8">The sequence shown here is derived from an EMBL/GenBank/DDBJ whole genome shotgun (WGS) entry which is preliminary data.</text>
</comment>
<dbReference type="Gene3D" id="1.20.1250.20">
    <property type="entry name" value="MFS general substrate transporter like domains"/>
    <property type="match status" value="1"/>
</dbReference>
<feature type="domain" description="Major facilitator superfamily (MFS) profile" evidence="7">
    <location>
        <begin position="15"/>
        <end position="395"/>
    </location>
</feature>
<protein>
    <submittedName>
        <fullName evidence="8">MFS transporter</fullName>
    </submittedName>
</protein>